<dbReference type="AlphaFoldDB" id="A0A6V7TZX1"/>
<organism evidence="2 3">
    <name type="scientific">Meloidogyne enterolobii</name>
    <name type="common">Root-knot nematode worm</name>
    <name type="synonym">Meloidogyne mayaguensis</name>
    <dbReference type="NCBI Taxonomy" id="390850"/>
    <lineage>
        <taxon>Eukaryota</taxon>
        <taxon>Metazoa</taxon>
        <taxon>Ecdysozoa</taxon>
        <taxon>Nematoda</taxon>
        <taxon>Chromadorea</taxon>
        <taxon>Rhabditida</taxon>
        <taxon>Tylenchina</taxon>
        <taxon>Tylenchomorpha</taxon>
        <taxon>Tylenchoidea</taxon>
        <taxon>Meloidogynidae</taxon>
        <taxon>Meloidogyninae</taxon>
        <taxon>Meloidogyne</taxon>
    </lineage>
</organism>
<name>A0A6V7TZX1_MELEN</name>
<reference evidence="2 3" key="1">
    <citation type="submission" date="2020-08" db="EMBL/GenBank/DDBJ databases">
        <authorList>
            <person name="Koutsovoulos G."/>
            <person name="Danchin GJ E."/>
        </authorList>
    </citation>
    <scope>NUCLEOTIDE SEQUENCE [LARGE SCALE GENOMIC DNA]</scope>
</reference>
<proteinExistence type="predicted"/>
<dbReference type="Proteomes" id="UP000580250">
    <property type="component" value="Unassembled WGS sequence"/>
</dbReference>
<accession>A0A6V7TZX1</accession>
<comment type="caution">
    <text evidence="2">The sequence shown here is derived from an EMBL/GenBank/DDBJ whole genome shotgun (WGS) entry which is preliminary data.</text>
</comment>
<keyword evidence="1" id="KW-0732">Signal</keyword>
<protein>
    <submittedName>
        <fullName evidence="2">Uncharacterized protein</fullName>
    </submittedName>
</protein>
<gene>
    <name evidence="2" type="ORF">MENT_LOCUS5957</name>
</gene>
<feature type="chain" id="PRO_5028024482" evidence="1">
    <location>
        <begin position="20"/>
        <end position="326"/>
    </location>
</feature>
<evidence type="ECO:0000256" key="1">
    <source>
        <dbReference type="SAM" id="SignalP"/>
    </source>
</evidence>
<feature type="signal peptide" evidence="1">
    <location>
        <begin position="1"/>
        <end position="19"/>
    </location>
</feature>
<dbReference type="EMBL" id="CAJEWN010000022">
    <property type="protein sequence ID" value="CAD2138878.1"/>
    <property type="molecule type" value="Genomic_DNA"/>
</dbReference>
<evidence type="ECO:0000313" key="2">
    <source>
        <dbReference type="EMBL" id="CAD2138878.1"/>
    </source>
</evidence>
<sequence>MLLLLIFLYFVFSMNSVKSTVLHKMEQELNKFDKLRVNPDNFEKIKNLHENLYYGAVKALLGQLGKLHFKQLPEYERLKLAKCLDKIENRYDLVSPAKCLIQSRDRLILLQKEENKLKDQIYFNFDDEKEILKNNEVIVTFGGIKVAQKLPSKRMEKLRKTELKDFTKHPHMLSRILIPLAQMRLQKYGGNVLRRRVKRARIEEKTEKMIGIEEMKKIREEIQNQRETDPKENFKVNFETIFEGGKIFFQKVRTANNVDPLPNGKENNLAAKISSLLVKSLGPKTKNADIKWAKTYKTLQRLSEQIERGKNFPGSNLYEKRMFVEI</sequence>
<evidence type="ECO:0000313" key="3">
    <source>
        <dbReference type="Proteomes" id="UP000580250"/>
    </source>
</evidence>